<feature type="transmembrane region" description="Helical" evidence="7">
    <location>
        <begin position="201"/>
        <end position="219"/>
    </location>
</feature>
<dbReference type="GO" id="GO:0006829">
    <property type="term" value="P:zinc ion transport"/>
    <property type="evidence" value="ECO:0007669"/>
    <property type="project" value="InterPro"/>
</dbReference>
<dbReference type="SUPFAM" id="SSF160240">
    <property type="entry name" value="Cation efflux protein cytoplasmic domain-like"/>
    <property type="match status" value="1"/>
</dbReference>
<dbReference type="InterPro" id="IPR036837">
    <property type="entry name" value="Cation_efflux_CTD_sf"/>
</dbReference>
<dbReference type="PANTHER" id="PTHR13414:SF9">
    <property type="entry name" value="PROTON-COUPLED ZINC ANTIPORTER SLC30A9, MITOCHONDRIAL"/>
    <property type="match status" value="1"/>
</dbReference>
<evidence type="ECO:0000256" key="4">
    <source>
        <dbReference type="ARBA" id="ARBA00022989"/>
    </source>
</evidence>
<dbReference type="EMBL" id="FOSV01000026">
    <property type="protein sequence ID" value="SFL82500.1"/>
    <property type="molecule type" value="Genomic_DNA"/>
</dbReference>
<keyword evidence="10" id="KW-1185">Reference proteome</keyword>
<gene>
    <name evidence="9" type="ORF">SAMN04488125_1269</name>
</gene>
<dbReference type="InterPro" id="IPR027469">
    <property type="entry name" value="Cation_efflux_TMD_sf"/>
</dbReference>
<dbReference type="SUPFAM" id="SSF161111">
    <property type="entry name" value="Cation efflux protein transmembrane domain-like"/>
    <property type="match status" value="1"/>
</dbReference>
<organism evidence="9 10">
    <name type="scientific">Methylorubrum salsuginis</name>
    <dbReference type="NCBI Taxonomy" id="414703"/>
    <lineage>
        <taxon>Bacteria</taxon>
        <taxon>Pseudomonadati</taxon>
        <taxon>Pseudomonadota</taxon>
        <taxon>Alphaproteobacteria</taxon>
        <taxon>Hyphomicrobiales</taxon>
        <taxon>Methylobacteriaceae</taxon>
        <taxon>Methylorubrum</taxon>
    </lineage>
</organism>
<dbReference type="STRING" id="414703.SAMN04488125_1269"/>
<feature type="transmembrane region" description="Helical" evidence="7">
    <location>
        <begin position="74"/>
        <end position="95"/>
    </location>
</feature>
<keyword evidence="3 7" id="KW-0812">Transmembrane</keyword>
<evidence type="ECO:0000256" key="1">
    <source>
        <dbReference type="ARBA" id="ARBA00004141"/>
    </source>
</evidence>
<dbReference type="GO" id="GO:0016020">
    <property type="term" value="C:membrane"/>
    <property type="evidence" value="ECO:0007669"/>
    <property type="project" value="UniProtKB-SubCell"/>
</dbReference>
<evidence type="ECO:0000256" key="5">
    <source>
        <dbReference type="ARBA" id="ARBA00023136"/>
    </source>
</evidence>
<dbReference type="OrthoDB" id="9806522at2"/>
<keyword evidence="2" id="KW-0813">Transport</keyword>
<dbReference type="RefSeq" id="WP_091950993.1">
    <property type="nucleotide sequence ID" value="NZ_FOSV01000026.1"/>
</dbReference>
<evidence type="ECO:0000256" key="2">
    <source>
        <dbReference type="ARBA" id="ARBA00022448"/>
    </source>
</evidence>
<reference evidence="10" key="1">
    <citation type="submission" date="2016-10" db="EMBL/GenBank/DDBJ databases">
        <authorList>
            <person name="Varghese N."/>
            <person name="Submissions S."/>
        </authorList>
    </citation>
    <scope>NUCLEOTIDE SEQUENCE [LARGE SCALE GENOMIC DNA]</scope>
    <source>
        <strain evidence="10">CGMCC 1.6474</strain>
    </source>
</reference>
<dbReference type="PANTHER" id="PTHR13414">
    <property type="entry name" value="HUEL-CATION TRANSPORTER"/>
    <property type="match status" value="1"/>
</dbReference>
<evidence type="ECO:0000313" key="9">
    <source>
        <dbReference type="EMBL" id="SFL82500.1"/>
    </source>
</evidence>
<feature type="transmembrane region" description="Helical" evidence="7">
    <location>
        <begin position="166"/>
        <end position="189"/>
    </location>
</feature>
<dbReference type="AlphaFoldDB" id="A0A1I4KUS2"/>
<evidence type="ECO:0000313" key="10">
    <source>
        <dbReference type="Proteomes" id="UP000198804"/>
    </source>
</evidence>
<dbReference type="GO" id="GO:0008324">
    <property type="term" value="F:monoatomic cation transmembrane transporter activity"/>
    <property type="evidence" value="ECO:0007669"/>
    <property type="project" value="InterPro"/>
</dbReference>
<evidence type="ECO:0000256" key="6">
    <source>
        <dbReference type="SAM" id="MobiDB-lite"/>
    </source>
</evidence>
<dbReference type="Pfam" id="PF01545">
    <property type="entry name" value="Cation_efflux"/>
    <property type="match status" value="1"/>
</dbReference>
<keyword evidence="4 7" id="KW-1133">Transmembrane helix</keyword>
<dbReference type="Proteomes" id="UP000198804">
    <property type="component" value="Unassembled WGS sequence"/>
</dbReference>
<feature type="region of interest" description="Disordered" evidence="6">
    <location>
        <begin position="311"/>
        <end position="362"/>
    </location>
</feature>
<feature type="domain" description="Cation efflux protein transmembrane" evidence="8">
    <location>
        <begin position="10"/>
        <end position="221"/>
    </location>
</feature>
<dbReference type="InterPro" id="IPR002524">
    <property type="entry name" value="Cation_efflux"/>
</dbReference>
<dbReference type="NCBIfam" id="TIGR01297">
    <property type="entry name" value="CDF"/>
    <property type="match status" value="1"/>
</dbReference>
<protein>
    <submittedName>
        <fullName evidence="9">Cation diffusion facilitator family transporter</fullName>
    </submittedName>
</protein>
<feature type="transmembrane region" description="Helical" evidence="7">
    <location>
        <begin position="120"/>
        <end position="145"/>
    </location>
</feature>
<feature type="compositionally biased region" description="Low complexity" evidence="6">
    <location>
        <begin position="313"/>
        <end position="327"/>
    </location>
</feature>
<dbReference type="Gene3D" id="3.30.70.1350">
    <property type="entry name" value="Cation efflux protein, cytoplasmic domain"/>
    <property type="match status" value="1"/>
</dbReference>
<keyword evidence="5 7" id="KW-0472">Membrane</keyword>
<dbReference type="InterPro" id="IPR040177">
    <property type="entry name" value="SLC30A9"/>
</dbReference>
<sequence length="362" mass="38046">MAESTGAIYTAAGANLAIAAAKFVGAFLTGSTAMLAEGAHSLVDTANQILLLVGLKRAEKPADAKHPFGYGREVYFYAFIVALFIFLGGGIFAIYEGAHKIQHPEPSADATLLGFHLSGFWVNVSILGFAIMAEGYSCMVALKAFWAEKGDRTAITAIQRSKDPSLYTILVEDVAALIGLLIAMTGVVAAHLLDMPVLDGWASIGIGVVLIGMSIFLMFETHGLLIGEAADPEVVRSIDAAVREEPAVRHVNEVLTQHLGPSDILVNLSLDFADEIPAGEVEQTVGRLERRIKAKSPDVKRVFIEIQDRKAHAATTDAAKTNAPTDAGKTDVVTKAPETPAASPARAPTGPQAAPPGSAVPA</sequence>
<evidence type="ECO:0000259" key="8">
    <source>
        <dbReference type="Pfam" id="PF01545"/>
    </source>
</evidence>
<name>A0A1I4KUS2_9HYPH</name>
<dbReference type="Gene3D" id="1.20.1510.10">
    <property type="entry name" value="Cation efflux protein transmembrane domain"/>
    <property type="match status" value="1"/>
</dbReference>
<dbReference type="InterPro" id="IPR058533">
    <property type="entry name" value="Cation_efflux_TM"/>
</dbReference>
<evidence type="ECO:0000256" key="7">
    <source>
        <dbReference type="SAM" id="Phobius"/>
    </source>
</evidence>
<evidence type="ECO:0000256" key="3">
    <source>
        <dbReference type="ARBA" id="ARBA00022692"/>
    </source>
</evidence>
<accession>A0A1I4KUS2</accession>
<proteinExistence type="predicted"/>
<comment type="subcellular location">
    <subcellularLocation>
        <location evidence="1">Membrane</location>
        <topology evidence="1">Multi-pass membrane protein</topology>
    </subcellularLocation>
</comment>